<evidence type="ECO:0000313" key="2">
    <source>
        <dbReference type="Proteomes" id="UP000276133"/>
    </source>
</evidence>
<protein>
    <submittedName>
        <fullName evidence="1">Uncharacterized protein</fullName>
    </submittedName>
</protein>
<dbReference type="Proteomes" id="UP000276133">
    <property type="component" value="Unassembled WGS sequence"/>
</dbReference>
<accession>A0A3M7QTE6</accession>
<name>A0A3M7QTE6_BRAPC</name>
<evidence type="ECO:0000313" key="1">
    <source>
        <dbReference type="EMBL" id="RNA14592.1"/>
    </source>
</evidence>
<comment type="caution">
    <text evidence="1">The sequence shown here is derived from an EMBL/GenBank/DDBJ whole genome shotgun (WGS) entry which is preliminary data.</text>
</comment>
<dbReference type="AlphaFoldDB" id="A0A3M7QTE6"/>
<sequence length="232" mass="26679">MKIVKTILGIASLYLENKLQQASLRRWLPSKPSMYKKQSVPLVDDPVGEEVCSLLTFGRDLARKSSPVSPNITSWSCLRERVAVFHRFHPAYIVESAVEFEQLDHVSSHTALLKCQIKILFFFTIFSQNLPVIMIAKFEIFLAFLELTKFKYLLKCIKPKSIIIKIQKTKKLSFLGLVGKVGGVGKICEIVEFPNVNHLKDLRREGFWVFGIVERYRELSILFSCYSIQFVT</sequence>
<reference evidence="1 2" key="1">
    <citation type="journal article" date="2018" name="Sci. Rep.">
        <title>Genomic signatures of local adaptation to the degree of environmental predictability in rotifers.</title>
        <authorList>
            <person name="Franch-Gras L."/>
            <person name="Hahn C."/>
            <person name="Garcia-Roger E.M."/>
            <person name="Carmona M.J."/>
            <person name="Serra M."/>
            <person name="Gomez A."/>
        </authorList>
    </citation>
    <scope>NUCLEOTIDE SEQUENCE [LARGE SCALE GENOMIC DNA]</scope>
    <source>
        <strain evidence="1">HYR1</strain>
    </source>
</reference>
<proteinExistence type="predicted"/>
<dbReference type="EMBL" id="REGN01005156">
    <property type="protein sequence ID" value="RNA14592.1"/>
    <property type="molecule type" value="Genomic_DNA"/>
</dbReference>
<organism evidence="1 2">
    <name type="scientific">Brachionus plicatilis</name>
    <name type="common">Marine rotifer</name>
    <name type="synonym">Brachionus muelleri</name>
    <dbReference type="NCBI Taxonomy" id="10195"/>
    <lineage>
        <taxon>Eukaryota</taxon>
        <taxon>Metazoa</taxon>
        <taxon>Spiralia</taxon>
        <taxon>Gnathifera</taxon>
        <taxon>Rotifera</taxon>
        <taxon>Eurotatoria</taxon>
        <taxon>Monogononta</taxon>
        <taxon>Pseudotrocha</taxon>
        <taxon>Ploima</taxon>
        <taxon>Brachionidae</taxon>
        <taxon>Brachionus</taxon>
    </lineage>
</organism>
<gene>
    <name evidence="1" type="ORF">BpHYR1_014971</name>
</gene>
<dbReference type="OrthoDB" id="10010556at2759"/>
<keyword evidence="2" id="KW-1185">Reference proteome</keyword>